<evidence type="ECO:0000256" key="1">
    <source>
        <dbReference type="SAM" id="Phobius"/>
    </source>
</evidence>
<dbReference type="Gene3D" id="3.10.620.30">
    <property type="match status" value="1"/>
</dbReference>
<dbReference type="InterPro" id="IPR052901">
    <property type="entry name" value="Bact_TGase-like"/>
</dbReference>
<dbReference type="Pfam" id="PF01841">
    <property type="entry name" value="Transglut_core"/>
    <property type="match status" value="1"/>
</dbReference>
<dbReference type="AlphaFoldDB" id="A0A1M6XUI0"/>
<dbReference type="SMART" id="SM00460">
    <property type="entry name" value="TGc"/>
    <property type="match status" value="1"/>
</dbReference>
<evidence type="ECO:0000259" key="2">
    <source>
        <dbReference type="SMART" id="SM00460"/>
    </source>
</evidence>
<dbReference type="PANTHER" id="PTHR42736">
    <property type="entry name" value="PROTEIN-GLUTAMINE GAMMA-GLUTAMYLTRANSFERASE"/>
    <property type="match status" value="1"/>
</dbReference>
<organism evidence="3 4">
    <name type="scientific">Fibrobacter intestinalis</name>
    <dbReference type="NCBI Taxonomy" id="28122"/>
    <lineage>
        <taxon>Bacteria</taxon>
        <taxon>Pseudomonadati</taxon>
        <taxon>Fibrobacterota</taxon>
        <taxon>Fibrobacteria</taxon>
        <taxon>Fibrobacterales</taxon>
        <taxon>Fibrobacteraceae</taxon>
        <taxon>Fibrobacter</taxon>
    </lineage>
</organism>
<feature type="transmembrane region" description="Helical" evidence="1">
    <location>
        <begin position="52"/>
        <end position="67"/>
    </location>
</feature>
<keyword evidence="1" id="KW-0812">Transmembrane</keyword>
<dbReference type="InterPro" id="IPR038765">
    <property type="entry name" value="Papain-like_cys_pep_sf"/>
</dbReference>
<dbReference type="SUPFAM" id="SSF54001">
    <property type="entry name" value="Cysteine proteinases"/>
    <property type="match status" value="1"/>
</dbReference>
<protein>
    <submittedName>
        <fullName evidence="3">Transglutaminase-like superfamily protein</fullName>
    </submittedName>
</protein>
<dbReference type="PANTHER" id="PTHR42736:SF1">
    <property type="entry name" value="PROTEIN-GLUTAMINE GAMMA-GLUTAMYLTRANSFERASE"/>
    <property type="match status" value="1"/>
</dbReference>
<proteinExistence type="predicted"/>
<feature type="domain" description="Transglutaminase-like" evidence="2">
    <location>
        <begin position="398"/>
        <end position="466"/>
    </location>
</feature>
<gene>
    <name evidence="3" type="ORF">SAMN05720469_1351</name>
</gene>
<feature type="transmembrane region" description="Helical" evidence="1">
    <location>
        <begin position="149"/>
        <end position="169"/>
    </location>
</feature>
<sequence length="617" mass="71761">MKRLYEALFLGFAVLALAQSSGIWFLGIFFLLWIAVGFALHRQKKTPNYKKAVAYAMILPFALWWFLSPNTRGHFFSPWLFVIPSWYFMSLAILQWQSSGKGGFPVFFRFNALFALLFSLHATDKISASFLFASAVFLLFSIKPKGRNFLFAISILLSVAAGIGLLFGFQKAADWQRHRMRSGNWEEKYRNERSMMGFSPVGYLGSFKTNFLSGKNQEIVLRLWTKNPPEYLRAIAYGDYSFGIWNLPKNQKWILPDFYIGDHAVFLAQDSAEPVWIKASLNTFDFAFAPLGSGIAYKDADSLLFYAGGSFSAPQENRNDWYYIPGQKMAMEDTAEFLNVPKRLDSLFAQATDSLNLKIFPSPAQKAAVIQDYFAKNFTYSLEVPFAANRKRDPLISFFENRIGFCEYYASFATLLLRKNGVPARYVVGFAFPEKTEEYAFFRRNRSHAWVEFFDGNSWQTWDPTPPILFQETAFSAWESWSERWKAKTLYLFHLLKDGTWRAALDSWTVFLEKEIQRPTIYLLLLLLLALAFRKRIRQLWRRNQTDRPQSARIIHLQKLLSKTEKKLRHLGYRRKDGETVCAFYRRISKVPPPKPNPNWNALLENLQKYDAERWVE</sequence>
<dbReference type="RefSeq" id="WP_073305867.1">
    <property type="nucleotide sequence ID" value="NZ_FRAW01000035.1"/>
</dbReference>
<dbReference type="InterPro" id="IPR002931">
    <property type="entry name" value="Transglutaminase-like"/>
</dbReference>
<feature type="transmembrane region" description="Helical" evidence="1">
    <location>
        <begin position="12"/>
        <end position="40"/>
    </location>
</feature>
<evidence type="ECO:0000313" key="4">
    <source>
        <dbReference type="Proteomes" id="UP000184275"/>
    </source>
</evidence>
<keyword evidence="1" id="KW-0472">Membrane</keyword>
<feature type="transmembrane region" description="Helical" evidence="1">
    <location>
        <begin position="126"/>
        <end position="142"/>
    </location>
</feature>
<feature type="transmembrane region" description="Helical" evidence="1">
    <location>
        <begin position="79"/>
        <end position="96"/>
    </location>
</feature>
<dbReference type="EMBL" id="FRAW01000035">
    <property type="protein sequence ID" value="SHL09647.1"/>
    <property type="molecule type" value="Genomic_DNA"/>
</dbReference>
<accession>A0A1M6XUI0</accession>
<feature type="transmembrane region" description="Helical" evidence="1">
    <location>
        <begin position="516"/>
        <end position="533"/>
    </location>
</feature>
<keyword evidence="4" id="KW-1185">Reference proteome</keyword>
<evidence type="ECO:0000313" key="3">
    <source>
        <dbReference type="EMBL" id="SHL09647.1"/>
    </source>
</evidence>
<reference evidence="4" key="1">
    <citation type="submission" date="2016-11" db="EMBL/GenBank/DDBJ databases">
        <authorList>
            <person name="Varghese N."/>
            <person name="Submissions S."/>
        </authorList>
    </citation>
    <scope>NUCLEOTIDE SEQUENCE [LARGE SCALE GENOMIC DNA]</scope>
    <source>
        <strain evidence="4">UWOS</strain>
    </source>
</reference>
<keyword evidence="1" id="KW-1133">Transmembrane helix</keyword>
<dbReference type="Proteomes" id="UP000184275">
    <property type="component" value="Unassembled WGS sequence"/>
</dbReference>
<name>A0A1M6XUI0_9BACT</name>